<name>A0A9W7F5P4_9STRA</name>
<dbReference type="PANTHER" id="PTHR14614">
    <property type="entry name" value="HEPATOCELLULAR CARCINOMA-ASSOCIATED ANTIGEN"/>
    <property type="match status" value="1"/>
</dbReference>
<evidence type="ECO:0000313" key="3">
    <source>
        <dbReference type="Proteomes" id="UP001165082"/>
    </source>
</evidence>
<feature type="region of interest" description="Disordered" evidence="1">
    <location>
        <begin position="1"/>
        <end position="28"/>
    </location>
</feature>
<dbReference type="SUPFAM" id="SSF53335">
    <property type="entry name" value="S-adenosyl-L-methionine-dependent methyltransferases"/>
    <property type="match status" value="1"/>
</dbReference>
<comment type="caution">
    <text evidence="2">The sequence shown here is derived from an EMBL/GenBank/DDBJ whole genome shotgun (WGS) entry which is preliminary data.</text>
</comment>
<dbReference type="InterPro" id="IPR019410">
    <property type="entry name" value="Methyltransf_16"/>
</dbReference>
<dbReference type="Proteomes" id="UP001165082">
    <property type="component" value="Unassembled WGS sequence"/>
</dbReference>
<keyword evidence="3" id="KW-1185">Reference proteome</keyword>
<dbReference type="InterPro" id="IPR029063">
    <property type="entry name" value="SAM-dependent_MTases_sf"/>
</dbReference>
<accession>A0A9W7F5P4</accession>
<gene>
    <name evidence="2" type="ORF">TrRE_jg11616</name>
</gene>
<dbReference type="GO" id="GO:0005737">
    <property type="term" value="C:cytoplasm"/>
    <property type="evidence" value="ECO:0007669"/>
    <property type="project" value="TreeGrafter"/>
</dbReference>
<protein>
    <recommendedName>
        <fullName evidence="4">Nicotinamide N-methyltransferase</fullName>
    </recommendedName>
</protein>
<dbReference type="EMBL" id="BRXZ01000026">
    <property type="protein sequence ID" value="GMI03326.1"/>
    <property type="molecule type" value="Genomic_DNA"/>
</dbReference>
<dbReference type="PANTHER" id="PTHR14614:SF10">
    <property type="entry name" value="PROTEIN N-TERMINAL AND LYSINE N-METHYLTRANSFERASE EFM7"/>
    <property type="match status" value="1"/>
</dbReference>
<dbReference type="Pfam" id="PF10294">
    <property type="entry name" value="Methyltransf_16"/>
    <property type="match status" value="1"/>
</dbReference>
<evidence type="ECO:0008006" key="4">
    <source>
        <dbReference type="Google" id="ProtNLM"/>
    </source>
</evidence>
<evidence type="ECO:0000313" key="2">
    <source>
        <dbReference type="EMBL" id="GMI03326.1"/>
    </source>
</evidence>
<dbReference type="AlphaFoldDB" id="A0A9W7F5P4"/>
<dbReference type="OrthoDB" id="413520at2759"/>
<organism evidence="2 3">
    <name type="scientific">Triparma retinervis</name>
    <dbReference type="NCBI Taxonomy" id="2557542"/>
    <lineage>
        <taxon>Eukaryota</taxon>
        <taxon>Sar</taxon>
        <taxon>Stramenopiles</taxon>
        <taxon>Ochrophyta</taxon>
        <taxon>Bolidophyceae</taxon>
        <taxon>Parmales</taxon>
        <taxon>Triparmaceae</taxon>
        <taxon>Triparma</taxon>
    </lineage>
</organism>
<proteinExistence type="predicted"/>
<evidence type="ECO:0000256" key="1">
    <source>
        <dbReference type="SAM" id="MobiDB-lite"/>
    </source>
</evidence>
<sequence>MKNKEKTEGGVMRSLFHTSDSDSDSSYDETLSVSRHVEKIKYGEGELQVVYHLDWAAPGHGDALWNSCRVIARLLLNAPPSSPYLPLSPPSIALEFGSGAALPSMCLMKLGCPLVLSTDQPGSESTFAAIEKSARSNADTWGVPKTVAALPLQWGAGSGAVLERTGGRKVDLLIASDCIYDPSYHSDLLESAGGLISKDGTFVVGYSLHNNVPEGRVEKFFDLARGGGWKVREERTERFERQNAAPWDDSKTRGDVYVKVLVRERGGGEGEGAAIEGDL</sequence>
<dbReference type="Gene3D" id="3.40.50.150">
    <property type="entry name" value="Vaccinia Virus protein VP39"/>
    <property type="match status" value="1"/>
</dbReference>
<reference evidence="2" key="1">
    <citation type="submission" date="2022-07" db="EMBL/GenBank/DDBJ databases">
        <title>Genome analysis of Parmales, a sister group of diatoms, reveals the evolutionary specialization of diatoms from phago-mixotrophs to photoautotrophs.</title>
        <authorList>
            <person name="Ban H."/>
            <person name="Sato S."/>
            <person name="Yoshikawa S."/>
            <person name="Kazumasa Y."/>
            <person name="Nakamura Y."/>
            <person name="Ichinomiya M."/>
            <person name="Saitoh K."/>
            <person name="Sato N."/>
            <person name="Blanc-Mathieu R."/>
            <person name="Endo H."/>
            <person name="Kuwata A."/>
            <person name="Ogata H."/>
        </authorList>
    </citation>
    <scope>NUCLEOTIDE SEQUENCE</scope>
</reference>